<accession>A0A0U1KZ79</accession>
<name>A0A0U1KZ79_9FIRM</name>
<dbReference type="AlphaFoldDB" id="A0A0U1KZ79"/>
<dbReference type="EMBL" id="CTRP01000011">
    <property type="protein sequence ID" value="CQR72717.1"/>
    <property type="molecule type" value="Genomic_DNA"/>
</dbReference>
<gene>
    <name evidence="1" type="ORF">SpAn4DRAFT_3177</name>
</gene>
<keyword evidence="2" id="KW-1185">Reference proteome</keyword>
<evidence type="ECO:0000313" key="1">
    <source>
        <dbReference type="EMBL" id="CQR72717.1"/>
    </source>
</evidence>
<reference evidence="2" key="1">
    <citation type="submission" date="2015-03" db="EMBL/GenBank/DDBJ databases">
        <authorList>
            <person name="Nijsse Bart"/>
        </authorList>
    </citation>
    <scope>NUCLEOTIDE SEQUENCE [LARGE SCALE GENOMIC DNA]</scope>
</reference>
<sequence length="130" mass="15284">MIDLQRGWTESEEDVGKFLQKVRDLLTDPNNLSIVQKTGIRDKTREFREKYGINHQMVCDEILRLDVSNYSYTDDDHNKEIGGEFLIFGQFILPPIVDKPVQVYIKLKIRGRVVCMSFHEAEFPLNYPYN</sequence>
<evidence type="ECO:0008006" key="3">
    <source>
        <dbReference type="Google" id="ProtNLM"/>
    </source>
</evidence>
<evidence type="ECO:0000313" key="2">
    <source>
        <dbReference type="Proteomes" id="UP000049855"/>
    </source>
</evidence>
<proteinExistence type="predicted"/>
<dbReference type="Proteomes" id="UP000049855">
    <property type="component" value="Unassembled WGS sequence"/>
</dbReference>
<protein>
    <recommendedName>
        <fullName evidence="3">Type II toxin-antitoxin system MqsR family toxin</fullName>
    </recommendedName>
</protein>
<organism evidence="1 2">
    <name type="scientific">Sporomusa ovata</name>
    <dbReference type="NCBI Taxonomy" id="2378"/>
    <lineage>
        <taxon>Bacteria</taxon>
        <taxon>Bacillati</taxon>
        <taxon>Bacillota</taxon>
        <taxon>Negativicutes</taxon>
        <taxon>Selenomonadales</taxon>
        <taxon>Sporomusaceae</taxon>
        <taxon>Sporomusa</taxon>
    </lineage>
</organism>
<dbReference type="RefSeq" id="WP_021168410.1">
    <property type="nucleotide sequence ID" value="NZ_CTRP01000011.1"/>
</dbReference>